<dbReference type="Gene3D" id="3.30.565.10">
    <property type="entry name" value="Histidine kinase-like ATPase, C-terminal domain"/>
    <property type="match status" value="1"/>
</dbReference>
<dbReference type="SUPFAM" id="SSF47384">
    <property type="entry name" value="Homodimeric domain of signal transducing histidine kinase"/>
    <property type="match status" value="1"/>
</dbReference>
<keyword evidence="10" id="KW-0902">Two-component regulatory system</keyword>
<dbReference type="InterPro" id="IPR005467">
    <property type="entry name" value="His_kinase_dom"/>
</dbReference>
<dbReference type="STRING" id="406100.SAMN04488052_101519"/>
<dbReference type="InterPro" id="IPR036890">
    <property type="entry name" value="HATPase_C_sf"/>
</dbReference>
<evidence type="ECO:0000313" key="13">
    <source>
        <dbReference type="EMBL" id="SEO52333.1"/>
    </source>
</evidence>
<dbReference type="Pfam" id="PF02518">
    <property type="entry name" value="HATPase_c"/>
    <property type="match status" value="1"/>
</dbReference>
<evidence type="ECO:0000256" key="7">
    <source>
        <dbReference type="ARBA" id="ARBA00022741"/>
    </source>
</evidence>
<keyword evidence="5" id="KW-0597">Phosphoprotein</keyword>
<dbReference type="FunFam" id="3.30.565.10:FF:000023">
    <property type="entry name" value="PAS domain-containing sensor histidine kinase"/>
    <property type="match status" value="1"/>
</dbReference>
<evidence type="ECO:0000256" key="5">
    <source>
        <dbReference type="ARBA" id="ARBA00022553"/>
    </source>
</evidence>
<dbReference type="GO" id="GO:0000155">
    <property type="term" value="F:phosphorelay sensor kinase activity"/>
    <property type="evidence" value="ECO:0007669"/>
    <property type="project" value="InterPro"/>
</dbReference>
<dbReference type="AlphaFoldDB" id="A0A1H8QEY4"/>
<keyword evidence="4" id="KW-1003">Cell membrane</keyword>
<dbReference type="SMART" id="SM00387">
    <property type="entry name" value="HATPase_c"/>
    <property type="match status" value="1"/>
</dbReference>
<sequence length="252" mass="27341">MHDSDDDLLRRALEDAESKNATRMLFLARLSHEVRTPLNGILGFAELLESDPADTLTPRQREHVQQIRKGGAQLLKLVNDVLELARSDSGQLALQNTPINLPRLLQEAVTFLQPTANHSDVELKVHCDPAIAIVSGDPTRLLQVLNNLLTNAIKYTCPGGTVELSAVCRGQDDYELRVSDTGIGIPPEKQPEIFDMFVRGDNGCATDQRGYGIGLAVTRGLVEQMGGTIAVKSAPGEGSTFSVRLPCDHPGK</sequence>
<dbReference type="GO" id="GO:0005886">
    <property type="term" value="C:plasma membrane"/>
    <property type="evidence" value="ECO:0007669"/>
    <property type="project" value="UniProtKB-SubCell"/>
</dbReference>
<keyword evidence="9" id="KW-0067">ATP-binding</keyword>
<evidence type="ECO:0000256" key="11">
    <source>
        <dbReference type="ARBA" id="ARBA00023136"/>
    </source>
</evidence>
<keyword evidence="11" id="KW-0472">Membrane</keyword>
<keyword evidence="14" id="KW-1185">Reference proteome</keyword>
<feature type="domain" description="Histidine kinase" evidence="12">
    <location>
        <begin position="29"/>
        <end position="249"/>
    </location>
</feature>
<dbReference type="PROSITE" id="PS50109">
    <property type="entry name" value="HIS_KIN"/>
    <property type="match status" value="1"/>
</dbReference>
<dbReference type="InterPro" id="IPR003594">
    <property type="entry name" value="HATPase_dom"/>
</dbReference>
<comment type="catalytic activity">
    <reaction evidence="1">
        <text>ATP + protein L-histidine = ADP + protein N-phospho-L-histidine.</text>
        <dbReference type="EC" id="2.7.13.3"/>
    </reaction>
</comment>
<dbReference type="InterPro" id="IPR003661">
    <property type="entry name" value="HisK_dim/P_dom"/>
</dbReference>
<dbReference type="InterPro" id="IPR036097">
    <property type="entry name" value="HisK_dim/P_sf"/>
</dbReference>
<dbReference type="PANTHER" id="PTHR43711">
    <property type="entry name" value="TWO-COMPONENT HISTIDINE KINASE"/>
    <property type="match status" value="1"/>
</dbReference>
<dbReference type="EC" id="2.7.13.3" evidence="3"/>
<evidence type="ECO:0000256" key="8">
    <source>
        <dbReference type="ARBA" id="ARBA00022777"/>
    </source>
</evidence>
<evidence type="ECO:0000256" key="10">
    <source>
        <dbReference type="ARBA" id="ARBA00023012"/>
    </source>
</evidence>
<evidence type="ECO:0000256" key="2">
    <source>
        <dbReference type="ARBA" id="ARBA00004236"/>
    </source>
</evidence>
<evidence type="ECO:0000256" key="4">
    <source>
        <dbReference type="ARBA" id="ARBA00022475"/>
    </source>
</evidence>
<dbReference type="InterPro" id="IPR004358">
    <property type="entry name" value="Sig_transdc_His_kin-like_C"/>
</dbReference>
<dbReference type="Proteomes" id="UP000199657">
    <property type="component" value="Unassembled WGS sequence"/>
</dbReference>
<evidence type="ECO:0000256" key="9">
    <source>
        <dbReference type="ARBA" id="ARBA00022840"/>
    </source>
</evidence>
<dbReference type="PANTHER" id="PTHR43711:SF26">
    <property type="entry name" value="SENSOR HISTIDINE KINASE RCSC"/>
    <property type="match status" value="1"/>
</dbReference>
<dbReference type="SMART" id="SM00388">
    <property type="entry name" value="HisKA"/>
    <property type="match status" value="1"/>
</dbReference>
<keyword evidence="7" id="KW-0547">Nucleotide-binding</keyword>
<dbReference type="RefSeq" id="WP_091639661.1">
    <property type="nucleotide sequence ID" value="NZ_FOEG01000001.1"/>
</dbReference>
<name>A0A1H8QEY4_9GAMM</name>
<reference evidence="13 14" key="1">
    <citation type="submission" date="2016-10" db="EMBL/GenBank/DDBJ databases">
        <authorList>
            <person name="de Groot N.N."/>
        </authorList>
    </citation>
    <scope>NUCLEOTIDE SEQUENCE [LARGE SCALE GENOMIC DNA]</scope>
    <source>
        <strain evidence="13 14">CGMCC 1.6291</strain>
    </source>
</reference>
<dbReference type="GO" id="GO:0005524">
    <property type="term" value="F:ATP binding"/>
    <property type="evidence" value="ECO:0007669"/>
    <property type="project" value="UniProtKB-KW"/>
</dbReference>
<keyword evidence="6" id="KW-0808">Transferase</keyword>
<dbReference type="PRINTS" id="PR00344">
    <property type="entry name" value="BCTRLSENSOR"/>
</dbReference>
<dbReference type="CDD" id="cd16922">
    <property type="entry name" value="HATPase_EvgS-ArcB-TorS-like"/>
    <property type="match status" value="1"/>
</dbReference>
<keyword evidence="8 13" id="KW-0418">Kinase</keyword>
<accession>A0A1H8QEY4</accession>
<evidence type="ECO:0000259" key="12">
    <source>
        <dbReference type="PROSITE" id="PS50109"/>
    </source>
</evidence>
<dbReference type="Pfam" id="PF00512">
    <property type="entry name" value="HisKA"/>
    <property type="match status" value="1"/>
</dbReference>
<evidence type="ECO:0000256" key="1">
    <source>
        <dbReference type="ARBA" id="ARBA00000085"/>
    </source>
</evidence>
<gene>
    <name evidence="13" type="ORF">SAMN04488052_101519</name>
</gene>
<comment type="subcellular location">
    <subcellularLocation>
        <location evidence="2">Cell membrane</location>
    </subcellularLocation>
</comment>
<dbReference type="InterPro" id="IPR050736">
    <property type="entry name" value="Sensor_HK_Regulatory"/>
</dbReference>
<organism evidence="13 14">
    <name type="scientific">Aquisalimonas asiatica</name>
    <dbReference type="NCBI Taxonomy" id="406100"/>
    <lineage>
        <taxon>Bacteria</taxon>
        <taxon>Pseudomonadati</taxon>
        <taxon>Pseudomonadota</taxon>
        <taxon>Gammaproteobacteria</taxon>
        <taxon>Chromatiales</taxon>
        <taxon>Ectothiorhodospiraceae</taxon>
        <taxon>Aquisalimonas</taxon>
    </lineage>
</organism>
<dbReference type="Gene3D" id="1.10.287.130">
    <property type="match status" value="1"/>
</dbReference>
<protein>
    <recommendedName>
        <fullName evidence="3">histidine kinase</fullName>
        <ecNumber evidence="3">2.7.13.3</ecNumber>
    </recommendedName>
</protein>
<dbReference type="EMBL" id="FOEG01000001">
    <property type="protein sequence ID" value="SEO52333.1"/>
    <property type="molecule type" value="Genomic_DNA"/>
</dbReference>
<evidence type="ECO:0000313" key="14">
    <source>
        <dbReference type="Proteomes" id="UP000199657"/>
    </source>
</evidence>
<evidence type="ECO:0000256" key="3">
    <source>
        <dbReference type="ARBA" id="ARBA00012438"/>
    </source>
</evidence>
<dbReference type="OrthoDB" id="5555106at2"/>
<dbReference type="CDD" id="cd00082">
    <property type="entry name" value="HisKA"/>
    <property type="match status" value="1"/>
</dbReference>
<proteinExistence type="predicted"/>
<evidence type="ECO:0000256" key="6">
    <source>
        <dbReference type="ARBA" id="ARBA00022679"/>
    </source>
</evidence>
<dbReference type="SUPFAM" id="SSF55874">
    <property type="entry name" value="ATPase domain of HSP90 chaperone/DNA topoisomerase II/histidine kinase"/>
    <property type="match status" value="1"/>
</dbReference>